<accession>X1CUX0</accession>
<evidence type="ECO:0000313" key="2">
    <source>
        <dbReference type="EMBL" id="GAG99898.1"/>
    </source>
</evidence>
<feature type="region of interest" description="Disordered" evidence="1">
    <location>
        <begin position="1"/>
        <end position="42"/>
    </location>
</feature>
<evidence type="ECO:0000256" key="1">
    <source>
        <dbReference type="SAM" id="MobiDB-lite"/>
    </source>
</evidence>
<reference evidence="2" key="1">
    <citation type="journal article" date="2014" name="Front. Microbiol.">
        <title>High frequency of phylogenetically diverse reductive dehalogenase-homologous genes in deep subseafloor sedimentary metagenomes.</title>
        <authorList>
            <person name="Kawai M."/>
            <person name="Futagami T."/>
            <person name="Toyoda A."/>
            <person name="Takaki Y."/>
            <person name="Nishi S."/>
            <person name="Hori S."/>
            <person name="Arai W."/>
            <person name="Tsubouchi T."/>
            <person name="Morono Y."/>
            <person name="Uchiyama I."/>
            <person name="Ito T."/>
            <person name="Fujiyama A."/>
            <person name="Inagaki F."/>
            <person name="Takami H."/>
        </authorList>
    </citation>
    <scope>NUCLEOTIDE SEQUENCE</scope>
    <source>
        <strain evidence="2">Expedition CK06-06</strain>
    </source>
</reference>
<proteinExistence type="predicted"/>
<comment type="caution">
    <text evidence="2">The sequence shown here is derived from an EMBL/GenBank/DDBJ whole genome shotgun (WGS) entry which is preliminary data.</text>
</comment>
<protein>
    <submittedName>
        <fullName evidence="2">Uncharacterized protein</fullName>
    </submittedName>
</protein>
<dbReference type="AlphaFoldDB" id="X1CUX0"/>
<gene>
    <name evidence="2" type="ORF">S01H4_37395</name>
</gene>
<dbReference type="EMBL" id="BART01020085">
    <property type="protein sequence ID" value="GAG99898.1"/>
    <property type="molecule type" value="Genomic_DNA"/>
</dbReference>
<sequence>MPKNSLYDGQKINVSEPGEQSPEEHEECPEDCPNCAESRSPDDCKGYSCIYDKMDASTAADRKHHAMVDEGEL</sequence>
<organism evidence="2">
    <name type="scientific">marine sediment metagenome</name>
    <dbReference type="NCBI Taxonomy" id="412755"/>
    <lineage>
        <taxon>unclassified sequences</taxon>
        <taxon>metagenomes</taxon>
        <taxon>ecological metagenomes</taxon>
    </lineage>
</organism>
<name>X1CUX0_9ZZZZ</name>